<protein>
    <recommendedName>
        <fullName evidence="11">Sensory/regulatory protein RpfC</fullName>
        <ecNumber evidence="3">2.7.13.3</ecNumber>
    </recommendedName>
</protein>
<dbReference type="PRINTS" id="PR00344">
    <property type="entry name" value="BCTRLSENSOR"/>
</dbReference>
<dbReference type="InterPro" id="IPR001789">
    <property type="entry name" value="Sig_transdc_resp-reg_receiver"/>
</dbReference>
<evidence type="ECO:0000259" key="15">
    <source>
        <dbReference type="PROSITE" id="PS50109"/>
    </source>
</evidence>
<reference evidence="18 19" key="1">
    <citation type="submission" date="2020-05" db="EMBL/GenBank/DDBJ databases">
        <title>Draft genome sequence of Desulfovibrio sp. strain HN2T.</title>
        <authorList>
            <person name="Ueno A."/>
            <person name="Tamazawa S."/>
            <person name="Tamamura S."/>
            <person name="Murakami T."/>
            <person name="Kiyama T."/>
            <person name="Inomata H."/>
            <person name="Amano Y."/>
            <person name="Miyakawa K."/>
            <person name="Tamaki H."/>
            <person name="Naganuma T."/>
            <person name="Kaneko K."/>
        </authorList>
    </citation>
    <scope>NUCLEOTIDE SEQUENCE [LARGE SCALE GENOMIC DNA]</scope>
    <source>
        <strain evidence="18 19">HN2</strain>
    </source>
</reference>
<keyword evidence="7 18" id="KW-0418">Kinase</keyword>
<evidence type="ECO:0000259" key="17">
    <source>
        <dbReference type="PROSITE" id="PS50885"/>
    </source>
</evidence>
<dbReference type="InterPro" id="IPR005467">
    <property type="entry name" value="His_kinase_dom"/>
</dbReference>
<dbReference type="InterPro" id="IPR004358">
    <property type="entry name" value="Sig_transdc_His_kin-like_C"/>
</dbReference>
<evidence type="ECO:0000256" key="1">
    <source>
        <dbReference type="ARBA" id="ARBA00000085"/>
    </source>
</evidence>
<dbReference type="EMBL" id="BLVO01000013">
    <property type="protein sequence ID" value="GFM33552.1"/>
    <property type="molecule type" value="Genomic_DNA"/>
</dbReference>
<dbReference type="Pfam" id="PF00672">
    <property type="entry name" value="HAMP"/>
    <property type="match status" value="1"/>
</dbReference>
<evidence type="ECO:0000313" key="19">
    <source>
        <dbReference type="Proteomes" id="UP000503840"/>
    </source>
</evidence>
<dbReference type="SUPFAM" id="SSF47384">
    <property type="entry name" value="Homodimeric domain of signal transducing histidine kinase"/>
    <property type="match status" value="1"/>
</dbReference>
<evidence type="ECO:0000256" key="8">
    <source>
        <dbReference type="ARBA" id="ARBA00022840"/>
    </source>
</evidence>
<dbReference type="CDD" id="cd06225">
    <property type="entry name" value="HAMP"/>
    <property type="match status" value="1"/>
</dbReference>
<feature type="domain" description="Response regulatory" evidence="16">
    <location>
        <begin position="706"/>
        <end position="824"/>
    </location>
</feature>
<dbReference type="InterPro" id="IPR003660">
    <property type="entry name" value="HAMP_dom"/>
</dbReference>
<dbReference type="SUPFAM" id="SSF55874">
    <property type="entry name" value="ATPase domain of HSP90 chaperone/DNA topoisomerase II/histidine kinase"/>
    <property type="match status" value="1"/>
</dbReference>
<proteinExistence type="predicted"/>
<dbReference type="InterPro" id="IPR036890">
    <property type="entry name" value="HATPase_C_sf"/>
</dbReference>
<keyword evidence="14" id="KW-0472">Membrane</keyword>
<dbReference type="InterPro" id="IPR036097">
    <property type="entry name" value="HisK_dim/P_sf"/>
</dbReference>
<dbReference type="SMART" id="SM00388">
    <property type="entry name" value="HisKA"/>
    <property type="match status" value="1"/>
</dbReference>
<keyword evidence="14" id="KW-1133">Transmembrane helix</keyword>
<comment type="caution">
    <text evidence="18">The sequence shown here is derived from an EMBL/GenBank/DDBJ whole genome shotgun (WGS) entry which is preliminary data.</text>
</comment>
<keyword evidence="5" id="KW-0808">Transferase</keyword>
<feature type="transmembrane region" description="Helical" evidence="14">
    <location>
        <begin position="177"/>
        <end position="200"/>
    </location>
</feature>
<dbReference type="EC" id="2.7.13.3" evidence="3"/>
<dbReference type="GO" id="GO:0005524">
    <property type="term" value="F:ATP binding"/>
    <property type="evidence" value="ECO:0007669"/>
    <property type="project" value="UniProtKB-KW"/>
</dbReference>
<sequence>MPEAKRGPFFVPIRNSVATLLLSKVFLLYVLVTCVLTSGQLVNEYISTRDKVHRSIASLETVVSEGLATAIYNVDELQIRTIVNGMLETPEVIGVRVETEFQGAFEANSLERPLPFAAPAFGEHGVLLNVEGWGEREGLFWNTFPVMYHETGGEPYIIGALTVFSSENVVLSEVWEALVIILVNAVIKAVALWVIFLWFARKILSRPLEKLTTATAMVSLDNLETVQVPVETENRNELTVLAETFNSMLANLLGMRRESERLAISLQEASRQVEEYSWSLEDKVEERTRQLDEKNAELREAIDSLQQAKEQAEAATRSKSQFLATMSHEIRTPMNVILGMAELLSEADLAREQRENVKVLRAAGEGLLEIINDILDISKVESGQFSLEHIEFDLQSLVDKTIRTLAVRGHEKGLEIAWRIAPQVPHRLMGDPTRLRQVLMNLVGNAVKFTERGEVILEVDVHPDSADAGYLLFTVRDTGIGVPVEQQGRIFDIFSQGDSSTTRKFGGTGLGLAISRHLVTLMSGEIAVQSDGHSGSVFAFSARFDIVRAQLMQRQTLSAVAGKRVLVVEPHVFTRSLLREYLEDFGAAVEVLGNRQGVSACLRELAASGRPAELVVTTLPDGSEGGEGFSVASYVASLVDEGVRRCVFLSTMGNSVGNVPPGLAFATLVKPVAPAPLAEALNEALISRPVPLAVKGPDIRPERPLRILLVDDSPNNRMVVELFLRRSPHELVMAENGVEGVERFAEGHFDVVLMDIEMPVMDGIAATLRIREMEKEQGTGKVPIIALTAHALDEEKTRAFAAGCTGFLTKPVNKNVLLAELSRV</sequence>
<evidence type="ECO:0000256" key="11">
    <source>
        <dbReference type="ARBA" id="ARBA00068150"/>
    </source>
</evidence>
<dbReference type="Gene3D" id="3.40.50.2300">
    <property type="match status" value="1"/>
</dbReference>
<dbReference type="GO" id="GO:0000155">
    <property type="term" value="F:phosphorelay sensor kinase activity"/>
    <property type="evidence" value="ECO:0007669"/>
    <property type="project" value="InterPro"/>
</dbReference>
<dbReference type="GO" id="GO:0016020">
    <property type="term" value="C:membrane"/>
    <property type="evidence" value="ECO:0007669"/>
    <property type="project" value="UniProtKB-SubCell"/>
</dbReference>
<evidence type="ECO:0000256" key="12">
    <source>
        <dbReference type="PROSITE-ProRule" id="PRU00169"/>
    </source>
</evidence>
<evidence type="ECO:0000256" key="5">
    <source>
        <dbReference type="ARBA" id="ARBA00022679"/>
    </source>
</evidence>
<dbReference type="PROSITE" id="PS50110">
    <property type="entry name" value="RESPONSE_REGULATORY"/>
    <property type="match status" value="2"/>
</dbReference>
<keyword evidence="8" id="KW-0067">ATP-binding</keyword>
<dbReference type="Pfam" id="PF00072">
    <property type="entry name" value="Response_reg"/>
    <property type="match status" value="1"/>
</dbReference>
<dbReference type="AlphaFoldDB" id="A0A7J0BK57"/>
<comment type="subunit">
    <text evidence="10">At low DSF concentrations, interacts with RpfF.</text>
</comment>
<keyword evidence="13" id="KW-0175">Coiled coil</keyword>
<feature type="modified residue" description="4-aspartylphosphate" evidence="12">
    <location>
        <position position="755"/>
    </location>
</feature>
<dbReference type="InterPro" id="IPR011006">
    <property type="entry name" value="CheY-like_superfamily"/>
</dbReference>
<dbReference type="RefSeq" id="WP_174405201.1">
    <property type="nucleotide sequence ID" value="NZ_BLVO01000013.1"/>
</dbReference>
<evidence type="ECO:0000256" key="4">
    <source>
        <dbReference type="ARBA" id="ARBA00022553"/>
    </source>
</evidence>
<comment type="caution">
    <text evidence="12">Lacks conserved residue(s) required for the propagation of feature annotation.</text>
</comment>
<dbReference type="InterPro" id="IPR003594">
    <property type="entry name" value="HATPase_dom"/>
</dbReference>
<evidence type="ECO:0000256" key="6">
    <source>
        <dbReference type="ARBA" id="ARBA00022741"/>
    </source>
</evidence>
<name>A0A7J0BK57_9BACT</name>
<dbReference type="CDD" id="cd17546">
    <property type="entry name" value="REC_hyHK_CKI1_RcsC-like"/>
    <property type="match status" value="1"/>
</dbReference>
<evidence type="ECO:0000256" key="3">
    <source>
        <dbReference type="ARBA" id="ARBA00012438"/>
    </source>
</evidence>
<dbReference type="CDD" id="cd00082">
    <property type="entry name" value="HisKA"/>
    <property type="match status" value="1"/>
</dbReference>
<dbReference type="SMART" id="SM00304">
    <property type="entry name" value="HAMP"/>
    <property type="match status" value="1"/>
</dbReference>
<keyword evidence="4 12" id="KW-0597">Phosphoprotein</keyword>
<evidence type="ECO:0000256" key="2">
    <source>
        <dbReference type="ARBA" id="ARBA00004370"/>
    </source>
</evidence>
<evidence type="ECO:0000256" key="13">
    <source>
        <dbReference type="SAM" id="Coils"/>
    </source>
</evidence>
<dbReference type="FunFam" id="3.30.565.10:FF:000010">
    <property type="entry name" value="Sensor histidine kinase RcsC"/>
    <property type="match status" value="1"/>
</dbReference>
<evidence type="ECO:0000256" key="10">
    <source>
        <dbReference type="ARBA" id="ARBA00064003"/>
    </source>
</evidence>
<dbReference type="SMART" id="SM00387">
    <property type="entry name" value="HATPase_c"/>
    <property type="match status" value="1"/>
</dbReference>
<dbReference type="Gene3D" id="1.10.287.130">
    <property type="match status" value="1"/>
</dbReference>
<evidence type="ECO:0000313" key="18">
    <source>
        <dbReference type="EMBL" id="GFM33552.1"/>
    </source>
</evidence>
<keyword evidence="9" id="KW-0902">Two-component regulatory system</keyword>
<feature type="coiled-coil region" evidence="13">
    <location>
        <begin position="266"/>
        <end position="360"/>
    </location>
</feature>
<dbReference type="SUPFAM" id="SSF52172">
    <property type="entry name" value="CheY-like"/>
    <property type="match status" value="2"/>
</dbReference>
<comment type="catalytic activity">
    <reaction evidence="1">
        <text>ATP + protein L-histidine = ADP + protein N-phospho-L-histidine.</text>
        <dbReference type="EC" id="2.7.13.3"/>
    </reaction>
</comment>
<feature type="domain" description="Histidine kinase" evidence="15">
    <location>
        <begin position="325"/>
        <end position="546"/>
    </location>
</feature>
<evidence type="ECO:0000256" key="14">
    <source>
        <dbReference type="SAM" id="Phobius"/>
    </source>
</evidence>
<accession>A0A7J0BK57</accession>
<dbReference type="Pfam" id="PF00512">
    <property type="entry name" value="HisKA"/>
    <property type="match status" value="1"/>
</dbReference>
<gene>
    <name evidence="18" type="primary">gacS</name>
    <name evidence="18" type="ORF">DSM101010T_19170</name>
</gene>
<dbReference type="SUPFAM" id="SSF58104">
    <property type="entry name" value="Methyl-accepting chemotaxis protein (MCP) signaling domain"/>
    <property type="match status" value="1"/>
</dbReference>
<dbReference type="SMART" id="SM00448">
    <property type="entry name" value="REC"/>
    <property type="match status" value="2"/>
</dbReference>
<dbReference type="Pfam" id="PF02518">
    <property type="entry name" value="HATPase_c"/>
    <property type="match status" value="1"/>
</dbReference>
<evidence type="ECO:0000256" key="9">
    <source>
        <dbReference type="ARBA" id="ARBA00023012"/>
    </source>
</evidence>
<dbReference type="CDD" id="cd16922">
    <property type="entry name" value="HATPase_EvgS-ArcB-TorS-like"/>
    <property type="match status" value="1"/>
</dbReference>
<feature type="domain" description="HAMP" evidence="17">
    <location>
        <begin position="202"/>
        <end position="257"/>
    </location>
</feature>
<keyword evidence="6" id="KW-0547">Nucleotide-binding</keyword>
<keyword evidence="19" id="KW-1185">Reference proteome</keyword>
<dbReference type="PROSITE" id="PS50885">
    <property type="entry name" value="HAMP"/>
    <property type="match status" value="1"/>
</dbReference>
<dbReference type="PROSITE" id="PS50109">
    <property type="entry name" value="HIS_KIN"/>
    <property type="match status" value="1"/>
</dbReference>
<dbReference type="InterPro" id="IPR003661">
    <property type="entry name" value="HisK_dim/P_dom"/>
</dbReference>
<keyword evidence="14" id="KW-0812">Transmembrane</keyword>
<dbReference type="Gene3D" id="6.10.340.10">
    <property type="match status" value="1"/>
</dbReference>
<evidence type="ECO:0000256" key="7">
    <source>
        <dbReference type="ARBA" id="ARBA00022777"/>
    </source>
</evidence>
<dbReference type="FunFam" id="1.10.287.130:FF:000002">
    <property type="entry name" value="Two-component osmosensing histidine kinase"/>
    <property type="match status" value="1"/>
</dbReference>
<dbReference type="PANTHER" id="PTHR45339">
    <property type="entry name" value="HYBRID SIGNAL TRANSDUCTION HISTIDINE KINASE J"/>
    <property type="match status" value="1"/>
</dbReference>
<organism evidence="18 19">
    <name type="scientific">Desulfovibrio subterraneus</name>
    <dbReference type="NCBI Taxonomy" id="2718620"/>
    <lineage>
        <taxon>Bacteria</taxon>
        <taxon>Pseudomonadati</taxon>
        <taxon>Thermodesulfobacteriota</taxon>
        <taxon>Desulfovibrionia</taxon>
        <taxon>Desulfovibrionales</taxon>
        <taxon>Desulfovibrionaceae</taxon>
        <taxon>Desulfovibrio</taxon>
    </lineage>
</organism>
<evidence type="ECO:0000259" key="16">
    <source>
        <dbReference type="PROSITE" id="PS50110"/>
    </source>
</evidence>
<dbReference type="PANTHER" id="PTHR45339:SF1">
    <property type="entry name" value="HYBRID SIGNAL TRANSDUCTION HISTIDINE KINASE J"/>
    <property type="match status" value="1"/>
</dbReference>
<dbReference type="Gene3D" id="3.30.565.10">
    <property type="entry name" value="Histidine kinase-like ATPase, C-terminal domain"/>
    <property type="match status" value="1"/>
</dbReference>
<feature type="domain" description="Response regulatory" evidence="16">
    <location>
        <begin position="564"/>
        <end position="685"/>
    </location>
</feature>
<comment type="subcellular location">
    <subcellularLocation>
        <location evidence="2">Membrane</location>
    </subcellularLocation>
</comment>
<dbReference type="Proteomes" id="UP000503840">
    <property type="component" value="Unassembled WGS sequence"/>
</dbReference>
<feature type="transmembrane region" description="Helical" evidence="14">
    <location>
        <begin position="21"/>
        <end position="42"/>
    </location>
</feature>